<gene>
    <name evidence="3" type="ORF">AQUSIP_25120</name>
</gene>
<keyword evidence="1" id="KW-0406">Ion transport</keyword>
<dbReference type="InterPro" id="IPR000595">
    <property type="entry name" value="cNMP-bd_dom"/>
</dbReference>
<dbReference type="PROSITE" id="PS50042">
    <property type="entry name" value="CNMP_BINDING_3"/>
    <property type="match status" value="2"/>
</dbReference>
<dbReference type="AlphaFoldDB" id="A0A5E4PKW6"/>
<keyword evidence="1" id="KW-1071">Ligand-gated ion channel</keyword>
<sequence>MLDSEYERLSRHSELAKYLDSSDLEMMASHSKIITFSTGQVILQQGRESRGIFLIIDGEVISTAKLLGAGTTNLESLGPGSFLGDVSYIEGTPCSTSIIANSSVKCVYIDDVYMNMLTTYYPGMKYKLLNAIAKQACERLKKVHDKVTDSMSSADMTKRSVFGEIMHSLTRPAETPMKLTEVNIDAIKKSEIFKLFSQGELDELFNHVAALKAPKNCTIIRKGEKNASCYIVIQGAVQSSVMHENKIAKLSVIGPGTLFASISCIDNITSFVITFTTCESAVLLRISDDAMLHFKNAQTTLWYKLFDLICKSLLALEKSVDKLDIRLNIEDYNR</sequence>
<dbReference type="RefSeq" id="WP_172622882.1">
    <property type="nucleotide sequence ID" value="NZ_LR699120.1"/>
</dbReference>
<name>A0A5E4PKW6_9COXI</name>
<dbReference type="InterPro" id="IPR018490">
    <property type="entry name" value="cNMP-bd_dom_sf"/>
</dbReference>
<dbReference type="GO" id="GO:0044877">
    <property type="term" value="F:protein-containing complex binding"/>
    <property type="evidence" value="ECO:0007669"/>
    <property type="project" value="TreeGrafter"/>
</dbReference>
<dbReference type="GO" id="GO:0005221">
    <property type="term" value="F:intracellularly cyclic nucleotide-activated monoatomic cation channel activity"/>
    <property type="evidence" value="ECO:0007669"/>
    <property type="project" value="InterPro"/>
</dbReference>
<dbReference type="SMART" id="SM00100">
    <property type="entry name" value="cNMP"/>
    <property type="match status" value="2"/>
</dbReference>
<proteinExistence type="predicted"/>
<organism evidence="3 4">
    <name type="scientific">Aquicella siphonis</name>
    <dbReference type="NCBI Taxonomy" id="254247"/>
    <lineage>
        <taxon>Bacteria</taxon>
        <taxon>Pseudomonadati</taxon>
        <taxon>Pseudomonadota</taxon>
        <taxon>Gammaproteobacteria</taxon>
        <taxon>Legionellales</taxon>
        <taxon>Coxiellaceae</taxon>
        <taxon>Aquicella</taxon>
    </lineage>
</organism>
<feature type="domain" description="Cyclic nucleotide-binding" evidence="2">
    <location>
        <begin position="15"/>
        <end position="135"/>
    </location>
</feature>
<dbReference type="CDD" id="cd00038">
    <property type="entry name" value="CAP_ED"/>
    <property type="match status" value="2"/>
</dbReference>
<dbReference type="EMBL" id="LR699120">
    <property type="protein sequence ID" value="VVC77185.1"/>
    <property type="molecule type" value="Genomic_DNA"/>
</dbReference>
<dbReference type="Proteomes" id="UP000324194">
    <property type="component" value="Chromosome 2"/>
</dbReference>
<dbReference type="InterPro" id="IPR050866">
    <property type="entry name" value="CNG_cation_channel"/>
</dbReference>
<dbReference type="SUPFAM" id="SSF51206">
    <property type="entry name" value="cAMP-binding domain-like"/>
    <property type="match status" value="2"/>
</dbReference>
<dbReference type="PANTHER" id="PTHR45638">
    <property type="entry name" value="CYCLIC NUCLEOTIDE-GATED CATION CHANNEL SUBUNIT A"/>
    <property type="match status" value="1"/>
</dbReference>
<dbReference type="Pfam" id="PF00027">
    <property type="entry name" value="cNMP_binding"/>
    <property type="match status" value="2"/>
</dbReference>
<accession>A0A5E4PKW6</accession>
<evidence type="ECO:0000313" key="3">
    <source>
        <dbReference type="EMBL" id="VVC77185.1"/>
    </source>
</evidence>
<dbReference type="KEGG" id="asip:AQUSIP_25120"/>
<evidence type="ECO:0000256" key="1">
    <source>
        <dbReference type="ARBA" id="ARBA00023286"/>
    </source>
</evidence>
<dbReference type="Gene3D" id="2.60.120.10">
    <property type="entry name" value="Jelly Rolls"/>
    <property type="match status" value="2"/>
</dbReference>
<dbReference type="PANTHER" id="PTHR45638:SF11">
    <property type="entry name" value="CYCLIC NUCLEOTIDE-GATED CATION CHANNEL SUBUNIT A"/>
    <property type="match status" value="1"/>
</dbReference>
<keyword evidence="4" id="KW-1185">Reference proteome</keyword>
<keyword evidence="1" id="KW-0813">Transport</keyword>
<feature type="domain" description="Cyclic nucleotide-binding" evidence="2">
    <location>
        <begin position="192"/>
        <end position="267"/>
    </location>
</feature>
<protein>
    <recommendedName>
        <fullName evidence="2">Cyclic nucleotide-binding domain-containing protein</fullName>
    </recommendedName>
</protein>
<reference evidence="3 4" key="1">
    <citation type="submission" date="2019-08" db="EMBL/GenBank/DDBJ databases">
        <authorList>
            <person name="Guy L."/>
        </authorList>
    </citation>
    <scope>NUCLEOTIDE SEQUENCE [LARGE SCALE GENOMIC DNA]</scope>
    <source>
        <strain evidence="3 4">SGT-108</strain>
    </source>
</reference>
<keyword evidence="1" id="KW-0407">Ion channel</keyword>
<dbReference type="InterPro" id="IPR014710">
    <property type="entry name" value="RmlC-like_jellyroll"/>
</dbReference>
<evidence type="ECO:0000259" key="2">
    <source>
        <dbReference type="PROSITE" id="PS50042"/>
    </source>
</evidence>
<evidence type="ECO:0000313" key="4">
    <source>
        <dbReference type="Proteomes" id="UP000324194"/>
    </source>
</evidence>